<dbReference type="InterPro" id="IPR003203">
    <property type="entry name" value="CobU/CobP"/>
</dbReference>
<evidence type="ECO:0000256" key="14">
    <source>
        <dbReference type="ARBA" id="ARBA00022840"/>
    </source>
</evidence>
<evidence type="ECO:0000256" key="8">
    <source>
        <dbReference type="ARBA" id="ARBA00012016"/>
    </source>
</evidence>
<evidence type="ECO:0000256" key="9">
    <source>
        <dbReference type="ARBA" id="ARBA00012523"/>
    </source>
</evidence>
<gene>
    <name evidence="18" type="ORF">ACFQ38_11200</name>
</gene>
<proteinExistence type="inferred from homology"/>
<comment type="pathway">
    <text evidence="6">Cofactor biosynthesis; adenosylcobalamin biosynthesis; adenosylcobalamin from cob(II)yrinate a,c-diamide: step 5/7.</text>
</comment>
<evidence type="ECO:0000256" key="6">
    <source>
        <dbReference type="ARBA" id="ARBA00005159"/>
    </source>
</evidence>
<accession>A0ABW3TY04</accession>
<dbReference type="Proteomes" id="UP001597231">
    <property type="component" value="Unassembled WGS sequence"/>
</dbReference>
<evidence type="ECO:0000313" key="18">
    <source>
        <dbReference type="EMBL" id="MFD1205666.1"/>
    </source>
</evidence>
<sequence length="193" mass="21720">MLTFISGGVRSGKSAYAEKRLVEQANSSGGRLIYIASGQATDDEMRERIAKHRHDRADAGWLTFEQPIAIAELLPHIQPGDYVLWDCLTTWLANEMYTTNQDGIFCVNVPGCMERKCSEVVAAVENMREIATHVTIVSNEVLDELPSPYEETKRYSQLLGDLHCKFVQIADNAIEMDYGFAIEWKKEGQVCVQ</sequence>
<evidence type="ECO:0000256" key="2">
    <source>
        <dbReference type="ARBA" id="ARBA00000711"/>
    </source>
</evidence>
<dbReference type="EC" id="2.7.7.62" evidence="9"/>
<comment type="similarity">
    <text evidence="7">Belongs to the CobU/CobP family.</text>
</comment>
<organism evidence="18 19">
    <name type="scientific">Sporosarcina contaminans</name>
    <dbReference type="NCBI Taxonomy" id="633403"/>
    <lineage>
        <taxon>Bacteria</taxon>
        <taxon>Bacillati</taxon>
        <taxon>Bacillota</taxon>
        <taxon>Bacilli</taxon>
        <taxon>Bacillales</taxon>
        <taxon>Caryophanaceae</taxon>
        <taxon>Sporosarcina</taxon>
    </lineage>
</organism>
<dbReference type="Gene3D" id="3.40.50.300">
    <property type="entry name" value="P-loop containing nucleotide triphosphate hydrolases"/>
    <property type="match status" value="1"/>
</dbReference>
<name>A0ABW3TY04_9BACL</name>
<evidence type="ECO:0000256" key="16">
    <source>
        <dbReference type="ARBA" id="ARBA00029570"/>
    </source>
</evidence>
<dbReference type="Pfam" id="PF02283">
    <property type="entry name" value="CobU"/>
    <property type="match status" value="1"/>
</dbReference>
<evidence type="ECO:0000256" key="3">
    <source>
        <dbReference type="ARBA" id="ARBA00001522"/>
    </source>
</evidence>
<keyword evidence="13 18" id="KW-0418">Kinase</keyword>
<comment type="caution">
    <text evidence="18">The sequence shown here is derived from an EMBL/GenBank/DDBJ whole genome shotgun (WGS) entry which is preliminary data.</text>
</comment>
<comment type="catalytic activity">
    <reaction evidence="1">
        <text>adenosylcob(III)inamide + ATP = adenosylcob(III)inamide phosphate + ADP + H(+)</text>
        <dbReference type="Rhea" id="RHEA:15769"/>
        <dbReference type="ChEBI" id="CHEBI:2480"/>
        <dbReference type="ChEBI" id="CHEBI:15378"/>
        <dbReference type="ChEBI" id="CHEBI:30616"/>
        <dbReference type="ChEBI" id="CHEBI:58502"/>
        <dbReference type="ChEBI" id="CHEBI:456216"/>
        <dbReference type="EC" id="2.7.1.156"/>
    </reaction>
</comment>
<comment type="function">
    <text evidence="4">Catalyzes ATP-dependent phosphorylation of adenosylcobinamide and addition of GMP to adenosylcobinamide phosphate.</text>
</comment>
<evidence type="ECO:0000256" key="4">
    <source>
        <dbReference type="ARBA" id="ARBA00003889"/>
    </source>
</evidence>
<keyword evidence="15" id="KW-0342">GTP-binding</keyword>
<dbReference type="GO" id="GO:0016779">
    <property type="term" value="F:nucleotidyltransferase activity"/>
    <property type="evidence" value="ECO:0007669"/>
    <property type="project" value="UniProtKB-KW"/>
</dbReference>
<dbReference type="PANTHER" id="PTHR34848">
    <property type="match status" value="1"/>
</dbReference>
<protein>
    <recommendedName>
        <fullName evidence="16">Adenosylcobinamide kinase</fullName>
        <ecNumber evidence="8">2.7.1.156</ecNumber>
        <ecNumber evidence="9">2.7.7.62</ecNumber>
    </recommendedName>
    <alternativeName>
        <fullName evidence="17">Adenosylcobinamide-phosphate guanylyltransferase</fullName>
    </alternativeName>
</protein>
<keyword evidence="19" id="KW-1185">Reference proteome</keyword>
<evidence type="ECO:0000256" key="12">
    <source>
        <dbReference type="ARBA" id="ARBA00022741"/>
    </source>
</evidence>
<comment type="catalytic activity">
    <reaction evidence="2">
        <text>adenosylcob(III)inamide phosphate + GTP + H(+) = adenosylcob(III)inamide-GDP + diphosphate</text>
        <dbReference type="Rhea" id="RHEA:22712"/>
        <dbReference type="ChEBI" id="CHEBI:15378"/>
        <dbReference type="ChEBI" id="CHEBI:33019"/>
        <dbReference type="ChEBI" id="CHEBI:37565"/>
        <dbReference type="ChEBI" id="CHEBI:58502"/>
        <dbReference type="ChEBI" id="CHEBI:60487"/>
        <dbReference type="EC" id="2.7.7.62"/>
    </reaction>
</comment>
<dbReference type="SUPFAM" id="SSF52540">
    <property type="entry name" value="P-loop containing nucleoside triphosphate hydrolases"/>
    <property type="match status" value="1"/>
</dbReference>
<evidence type="ECO:0000313" key="19">
    <source>
        <dbReference type="Proteomes" id="UP001597231"/>
    </source>
</evidence>
<keyword evidence="14" id="KW-0067">ATP-binding</keyword>
<evidence type="ECO:0000256" key="7">
    <source>
        <dbReference type="ARBA" id="ARBA00007490"/>
    </source>
</evidence>
<evidence type="ECO:0000256" key="1">
    <source>
        <dbReference type="ARBA" id="ARBA00000312"/>
    </source>
</evidence>
<evidence type="ECO:0000256" key="5">
    <source>
        <dbReference type="ARBA" id="ARBA00004692"/>
    </source>
</evidence>
<keyword evidence="10" id="KW-0169">Cobalamin biosynthesis</keyword>
<dbReference type="EC" id="2.7.1.156" evidence="8"/>
<dbReference type="EMBL" id="JBHTLT010000049">
    <property type="protein sequence ID" value="MFD1205666.1"/>
    <property type="molecule type" value="Genomic_DNA"/>
</dbReference>
<keyword evidence="12" id="KW-0547">Nucleotide-binding</keyword>
<dbReference type="PANTHER" id="PTHR34848:SF1">
    <property type="entry name" value="BIFUNCTIONAL ADENOSYLCOBALAMIN BIOSYNTHESIS PROTEIN COBU"/>
    <property type="match status" value="1"/>
</dbReference>
<dbReference type="GO" id="GO:0016301">
    <property type="term" value="F:kinase activity"/>
    <property type="evidence" value="ECO:0007669"/>
    <property type="project" value="UniProtKB-KW"/>
</dbReference>
<evidence type="ECO:0000256" key="13">
    <source>
        <dbReference type="ARBA" id="ARBA00022777"/>
    </source>
</evidence>
<evidence type="ECO:0000256" key="10">
    <source>
        <dbReference type="ARBA" id="ARBA00022573"/>
    </source>
</evidence>
<reference evidence="19" key="1">
    <citation type="journal article" date="2019" name="Int. J. Syst. Evol. Microbiol.">
        <title>The Global Catalogue of Microorganisms (GCM) 10K type strain sequencing project: providing services to taxonomists for standard genome sequencing and annotation.</title>
        <authorList>
            <consortium name="The Broad Institute Genomics Platform"/>
            <consortium name="The Broad Institute Genome Sequencing Center for Infectious Disease"/>
            <person name="Wu L."/>
            <person name="Ma J."/>
        </authorList>
    </citation>
    <scope>NUCLEOTIDE SEQUENCE [LARGE SCALE GENOMIC DNA]</scope>
    <source>
        <strain evidence="19">CCUG 53915</strain>
    </source>
</reference>
<evidence type="ECO:0000256" key="11">
    <source>
        <dbReference type="ARBA" id="ARBA00022679"/>
    </source>
</evidence>
<comment type="catalytic activity">
    <reaction evidence="3">
        <text>adenosylcob(III)inamide + GTP = adenosylcob(III)inamide phosphate + GDP + H(+)</text>
        <dbReference type="Rhea" id="RHEA:15765"/>
        <dbReference type="ChEBI" id="CHEBI:2480"/>
        <dbReference type="ChEBI" id="CHEBI:15378"/>
        <dbReference type="ChEBI" id="CHEBI:37565"/>
        <dbReference type="ChEBI" id="CHEBI:58189"/>
        <dbReference type="ChEBI" id="CHEBI:58502"/>
        <dbReference type="EC" id="2.7.1.156"/>
    </reaction>
</comment>
<keyword evidence="11" id="KW-0808">Transferase</keyword>
<evidence type="ECO:0000256" key="15">
    <source>
        <dbReference type="ARBA" id="ARBA00023134"/>
    </source>
</evidence>
<dbReference type="RefSeq" id="WP_381480905.1">
    <property type="nucleotide sequence ID" value="NZ_JBHTLT010000049.1"/>
</dbReference>
<dbReference type="PIRSF" id="PIRSF006135">
    <property type="entry name" value="CobU"/>
    <property type="match status" value="1"/>
</dbReference>
<comment type="pathway">
    <text evidence="5">Cofactor biosynthesis; adenosylcobalamin biosynthesis; adenosylcobalamin from cob(II)yrinate a,c-diamide: step 6/7.</text>
</comment>
<evidence type="ECO:0000256" key="17">
    <source>
        <dbReference type="ARBA" id="ARBA00030571"/>
    </source>
</evidence>
<keyword evidence="18" id="KW-0548">Nucleotidyltransferase</keyword>
<dbReference type="InterPro" id="IPR027417">
    <property type="entry name" value="P-loop_NTPase"/>
</dbReference>
<dbReference type="CDD" id="cd00544">
    <property type="entry name" value="CobU"/>
    <property type="match status" value="1"/>
</dbReference>